<dbReference type="SUPFAM" id="SSF53822">
    <property type="entry name" value="Periplasmic binding protein-like I"/>
    <property type="match status" value="1"/>
</dbReference>
<reference evidence="5 6" key="1">
    <citation type="submission" date="2013-05" db="EMBL/GenBank/DDBJ databases">
        <title>Genome assembly of Chondromyces apiculatus DSM 436.</title>
        <authorList>
            <person name="Sharma G."/>
            <person name="Khatri I."/>
            <person name="Kaur C."/>
            <person name="Mayilraj S."/>
            <person name="Subramanian S."/>
        </authorList>
    </citation>
    <scope>NUCLEOTIDE SEQUENCE [LARGE SCALE GENOMIC DNA]</scope>
    <source>
        <strain evidence="5 6">DSM 436</strain>
    </source>
</reference>
<feature type="compositionally biased region" description="Pro residues" evidence="3">
    <location>
        <begin position="17"/>
        <end position="31"/>
    </location>
</feature>
<evidence type="ECO:0000313" key="6">
    <source>
        <dbReference type="Proteomes" id="UP000019678"/>
    </source>
</evidence>
<dbReference type="InterPro" id="IPR028081">
    <property type="entry name" value="Leu-bd"/>
</dbReference>
<organism evidence="5 6">
    <name type="scientific">Chondromyces apiculatus DSM 436</name>
    <dbReference type="NCBI Taxonomy" id="1192034"/>
    <lineage>
        <taxon>Bacteria</taxon>
        <taxon>Pseudomonadati</taxon>
        <taxon>Myxococcota</taxon>
        <taxon>Polyangia</taxon>
        <taxon>Polyangiales</taxon>
        <taxon>Polyangiaceae</taxon>
        <taxon>Chondromyces</taxon>
    </lineage>
</organism>
<comment type="caution">
    <text evidence="5">The sequence shown here is derived from an EMBL/GenBank/DDBJ whole genome shotgun (WGS) entry which is preliminary data.</text>
</comment>
<evidence type="ECO:0000256" key="1">
    <source>
        <dbReference type="ARBA" id="ARBA00010062"/>
    </source>
</evidence>
<keyword evidence="2" id="KW-0732">Signal</keyword>
<dbReference type="Gene3D" id="3.40.50.2300">
    <property type="match status" value="2"/>
</dbReference>
<accession>A0A017T397</accession>
<evidence type="ECO:0000256" key="3">
    <source>
        <dbReference type="SAM" id="MobiDB-lite"/>
    </source>
</evidence>
<dbReference type="EMBL" id="ASRX01000045">
    <property type="protein sequence ID" value="EYF03462.1"/>
    <property type="molecule type" value="Genomic_DNA"/>
</dbReference>
<feature type="domain" description="Leucine-binding protein" evidence="4">
    <location>
        <begin position="154"/>
        <end position="470"/>
    </location>
</feature>
<dbReference type="PANTHER" id="PTHR30483:SF6">
    <property type="entry name" value="PERIPLASMIC BINDING PROTEIN OF ABC TRANSPORTER FOR NATURAL AMINO ACIDS"/>
    <property type="match status" value="1"/>
</dbReference>
<evidence type="ECO:0000256" key="2">
    <source>
        <dbReference type="ARBA" id="ARBA00022729"/>
    </source>
</evidence>
<evidence type="ECO:0000259" key="4">
    <source>
        <dbReference type="Pfam" id="PF13458"/>
    </source>
</evidence>
<protein>
    <recommendedName>
        <fullName evidence="4">Leucine-binding protein domain-containing protein</fullName>
    </recommendedName>
</protein>
<dbReference type="AlphaFoldDB" id="A0A017T397"/>
<comment type="similarity">
    <text evidence="1">Belongs to the leucine-binding protein family.</text>
</comment>
<evidence type="ECO:0000313" key="5">
    <source>
        <dbReference type="EMBL" id="EYF03462.1"/>
    </source>
</evidence>
<keyword evidence="6" id="KW-1185">Reference proteome</keyword>
<feature type="compositionally biased region" description="Low complexity" evidence="3">
    <location>
        <begin position="1"/>
        <end position="16"/>
    </location>
</feature>
<gene>
    <name evidence="5" type="ORF">CAP_5446</name>
</gene>
<dbReference type="InterPro" id="IPR051010">
    <property type="entry name" value="BCAA_transport"/>
</dbReference>
<dbReference type="Pfam" id="PF13458">
    <property type="entry name" value="Peripla_BP_6"/>
    <property type="match status" value="1"/>
</dbReference>
<feature type="region of interest" description="Disordered" evidence="3">
    <location>
        <begin position="1"/>
        <end position="37"/>
    </location>
</feature>
<proteinExistence type="inferred from homology"/>
<dbReference type="InterPro" id="IPR028082">
    <property type="entry name" value="Peripla_BP_I"/>
</dbReference>
<sequence>MTTIAAAPQSPARSFSPSPPSRPSRPSPPSPTRARPARVAPSLRTFGRMLGVAAVALGLVLGGSGCSLIVENGTEQCENNGDCAAFEGAICSSEKICVSLAELGCASNSDCVNRYGADYVCAPAGGDARACKSLVLNETQCRPLAGTPATNDAIIIGSIGPISGDDSGIGIPIENAALVAVNDFREAAAPGARPMVLVGCDDASDSNVALASTDHLLSVGSPAIIGAAFSGITLDIATRTVEAGTLLISPSATAVALSNLVDQTLVWRTAPPDTYQAQAIARYVEGDLATWVDQTPLRVAILHHSDAYGKDLGIALEGELLLNGYRPTQPQNAGNYVRIDYGASDDTSDRSAVINEIRALNPHIVVMAGYSEAVDYLFGPLENAYEDAGTPHTSRPFYVMTDGVVGDRLSESIGNLDPLRKRVSGTTPGRARSNPVFQAFTTRYKDAGYSATDAELFGSAEAYDALYVLAYSAATIPAETPVTGLRLSQGFPRLIPPENNTPFTPVNAGIAAIPDTVARLGNGEQIDLTGASGPLDFNGSGDVAADIQIWCLRREANGNTGSTVLSGLYLDAADPSALKGDLIAACEPLAPAAP</sequence>
<dbReference type="eggNOG" id="COG0683">
    <property type="taxonomic scope" value="Bacteria"/>
</dbReference>
<name>A0A017T397_9BACT</name>
<dbReference type="STRING" id="1192034.CAP_5446"/>
<dbReference type="Proteomes" id="UP000019678">
    <property type="component" value="Unassembled WGS sequence"/>
</dbReference>
<dbReference type="PANTHER" id="PTHR30483">
    <property type="entry name" value="LEUCINE-SPECIFIC-BINDING PROTEIN"/>
    <property type="match status" value="1"/>
</dbReference>